<evidence type="ECO:0000313" key="10">
    <source>
        <dbReference type="Proteomes" id="UP000749311"/>
    </source>
</evidence>
<feature type="transmembrane region" description="Helical" evidence="7">
    <location>
        <begin position="276"/>
        <end position="299"/>
    </location>
</feature>
<dbReference type="Pfam" id="PF19300">
    <property type="entry name" value="BPD_transp_1_N"/>
    <property type="match status" value="1"/>
</dbReference>
<gene>
    <name evidence="9" type="ORF">FB473_002479</name>
</gene>
<dbReference type="PANTHER" id="PTHR43163:SF6">
    <property type="entry name" value="DIPEPTIDE TRANSPORT SYSTEM PERMEASE PROTEIN DPPB-RELATED"/>
    <property type="match status" value="1"/>
</dbReference>
<dbReference type="SUPFAM" id="SSF161098">
    <property type="entry name" value="MetI-like"/>
    <property type="match status" value="1"/>
</dbReference>
<keyword evidence="6 7" id="KW-0472">Membrane</keyword>
<feature type="transmembrane region" description="Helical" evidence="7">
    <location>
        <begin position="104"/>
        <end position="126"/>
    </location>
</feature>
<evidence type="ECO:0000256" key="2">
    <source>
        <dbReference type="ARBA" id="ARBA00022448"/>
    </source>
</evidence>
<accession>A0ABX0SHK1</accession>
<dbReference type="EMBL" id="JAAMOZ010000001">
    <property type="protein sequence ID" value="NIH57834.1"/>
    <property type="molecule type" value="Genomic_DNA"/>
</dbReference>
<evidence type="ECO:0000259" key="8">
    <source>
        <dbReference type="PROSITE" id="PS50928"/>
    </source>
</evidence>
<dbReference type="PANTHER" id="PTHR43163">
    <property type="entry name" value="DIPEPTIDE TRANSPORT SYSTEM PERMEASE PROTEIN DPPB-RELATED"/>
    <property type="match status" value="1"/>
</dbReference>
<keyword evidence="5 7" id="KW-1133">Transmembrane helix</keyword>
<dbReference type="PROSITE" id="PS50928">
    <property type="entry name" value="ABC_TM1"/>
    <property type="match status" value="1"/>
</dbReference>
<proteinExistence type="inferred from homology"/>
<dbReference type="InterPro" id="IPR045621">
    <property type="entry name" value="BPD_transp_1_N"/>
</dbReference>
<evidence type="ECO:0000256" key="6">
    <source>
        <dbReference type="ARBA" id="ARBA00023136"/>
    </source>
</evidence>
<comment type="caution">
    <text evidence="9">The sequence shown here is derived from an EMBL/GenBank/DDBJ whole genome shotgun (WGS) entry which is preliminary data.</text>
</comment>
<dbReference type="CDD" id="cd06261">
    <property type="entry name" value="TM_PBP2"/>
    <property type="match status" value="1"/>
</dbReference>
<evidence type="ECO:0000313" key="9">
    <source>
        <dbReference type="EMBL" id="NIH57834.1"/>
    </source>
</evidence>
<dbReference type="RefSeq" id="WP_167168201.1">
    <property type="nucleotide sequence ID" value="NZ_BAAAOO010000007.1"/>
</dbReference>
<dbReference type="InterPro" id="IPR000515">
    <property type="entry name" value="MetI-like"/>
</dbReference>
<feature type="domain" description="ABC transmembrane type-1" evidence="8">
    <location>
        <begin position="98"/>
        <end position="299"/>
    </location>
</feature>
<feature type="transmembrane region" description="Helical" evidence="7">
    <location>
        <begin position="138"/>
        <end position="160"/>
    </location>
</feature>
<dbReference type="InterPro" id="IPR035906">
    <property type="entry name" value="MetI-like_sf"/>
</dbReference>
<keyword evidence="4 7" id="KW-0812">Transmembrane</keyword>
<keyword evidence="2 7" id="KW-0813">Transport</keyword>
<organism evidence="9 10">
    <name type="scientific">Brooklawnia cerclae</name>
    <dbReference type="NCBI Taxonomy" id="349934"/>
    <lineage>
        <taxon>Bacteria</taxon>
        <taxon>Bacillati</taxon>
        <taxon>Actinomycetota</taxon>
        <taxon>Actinomycetes</taxon>
        <taxon>Propionibacteriales</taxon>
        <taxon>Propionibacteriaceae</taxon>
        <taxon>Brooklawnia</taxon>
    </lineage>
</organism>
<protein>
    <submittedName>
        <fullName evidence="9">Peptide/nickel transport system permease protein</fullName>
    </submittedName>
</protein>
<dbReference type="Pfam" id="PF00528">
    <property type="entry name" value="BPD_transp_1"/>
    <property type="match status" value="1"/>
</dbReference>
<feature type="transmembrane region" description="Helical" evidence="7">
    <location>
        <begin position="12"/>
        <end position="30"/>
    </location>
</feature>
<feature type="transmembrane region" description="Helical" evidence="7">
    <location>
        <begin position="235"/>
        <end position="256"/>
    </location>
</feature>
<evidence type="ECO:0000256" key="5">
    <source>
        <dbReference type="ARBA" id="ARBA00022989"/>
    </source>
</evidence>
<reference evidence="9 10" key="1">
    <citation type="submission" date="2020-02" db="EMBL/GenBank/DDBJ databases">
        <title>Sequencing the genomes of 1000 actinobacteria strains.</title>
        <authorList>
            <person name="Klenk H.-P."/>
        </authorList>
    </citation>
    <scope>NUCLEOTIDE SEQUENCE [LARGE SCALE GENOMIC DNA]</scope>
    <source>
        <strain evidence="9 10">DSM 19609</strain>
    </source>
</reference>
<name>A0ABX0SHK1_9ACTN</name>
<evidence type="ECO:0000256" key="7">
    <source>
        <dbReference type="RuleBase" id="RU363032"/>
    </source>
</evidence>
<feature type="transmembrane region" description="Helical" evidence="7">
    <location>
        <begin position="172"/>
        <end position="195"/>
    </location>
</feature>
<keyword evidence="10" id="KW-1185">Reference proteome</keyword>
<evidence type="ECO:0000256" key="4">
    <source>
        <dbReference type="ARBA" id="ARBA00022692"/>
    </source>
</evidence>
<dbReference type="Gene3D" id="1.10.3720.10">
    <property type="entry name" value="MetI-like"/>
    <property type="match status" value="1"/>
</dbReference>
<evidence type="ECO:0000256" key="1">
    <source>
        <dbReference type="ARBA" id="ARBA00004651"/>
    </source>
</evidence>
<keyword evidence="3" id="KW-1003">Cell membrane</keyword>
<evidence type="ECO:0000256" key="3">
    <source>
        <dbReference type="ARBA" id="ARBA00022475"/>
    </source>
</evidence>
<comment type="similarity">
    <text evidence="7">Belongs to the binding-protein-dependent transport system permease family.</text>
</comment>
<sequence length="315" mass="34049">MFRYIATRIGQGVFVLWAAYTVTFLILFLLPGDAAQVMAGGLDSETSAEQIEALRHEFGLDRPLYVQYVVALGKAVTLDFGDSFRDGRPAVELVGSVLPETLRLAALALPIAIVFGVALALGSVFSRRRWVRRFISSLPALGVAVPTFWVGLMLLQLFSFRLRAFPALGNEGFASLVLPAVTLAIPTGAIIAQLLSKSLRQTLGEPYIQIVRSKGAGRWRVNFGHALRNATLPTLTMLGILVGNLLAGATVSETVFSRVGIGRLTVTAVNDRDIPLVQVLVLFVAAVFVVVNLVVDLLYPLVDPRIRVSAGREPK</sequence>
<comment type="subcellular location">
    <subcellularLocation>
        <location evidence="1 7">Cell membrane</location>
        <topology evidence="1 7">Multi-pass membrane protein</topology>
    </subcellularLocation>
</comment>
<dbReference type="Proteomes" id="UP000749311">
    <property type="component" value="Unassembled WGS sequence"/>
</dbReference>